<dbReference type="EMBL" id="LGPB01000137">
    <property type="protein sequence ID" value="KRG09844.1"/>
    <property type="molecule type" value="Genomic_DNA"/>
</dbReference>
<dbReference type="AlphaFoldDB" id="A0A0Q9XYQ2"/>
<keyword evidence="4" id="KW-1185">Reference proteome</keyword>
<reference evidence="1 3" key="2">
    <citation type="submission" date="2015-06" db="EMBL/GenBank/DDBJ databases">
        <title>Genome sequencing project of Bacillus galactosidilyticus PL133.</title>
        <authorList>
            <person name="Gaiero J."/>
            <person name="Nicol R."/>
            <person name="Habash M."/>
        </authorList>
    </citation>
    <scope>NUCLEOTIDE SEQUENCE [LARGE SCALE GENOMIC DNA]</scope>
    <source>
        <strain evidence="1 3">PL133</strain>
    </source>
</reference>
<dbReference type="RefSeq" id="WP_057983573.1">
    <property type="nucleotide sequence ID" value="NZ_JAGGKH010000013.1"/>
</dbReference>
<evidence type="ECO:0000313" key="4">
    <source>
        <dbReference type="Proteomes" id="UP000077881"/>
    </source>
</evidence>
<proteinExistence type="predicted"/>
<evidence type="ECO:0000313" key="3">
    <source>
        <dbReference type="Proteomes" id="UP000053881"/>
    </source>
</evidence>
<sequence length="100" mass="11767">MLPIPKNSGTFWTEYNDLRIRISYGIYDSHISVSASYYIWENESIVGFCKHTHLRMALKGAIKSLLNEMEEWGMDIWVSTRPKTKQKAKFIFFQAEENLD</sequence>
<dbReference type="PATRIC" id="fig|217031.4.peg.7655"/>
<dbReference type="OrthoDB" id="2923826at2"/>
<gene>
    <name evidence="2" type="ORF">ABB05_21990</name>
    <name evidence="1" type="ORF">ACA29_22525</name>
</gene>
<accession>A0A0Q9XYQ2</accession>
<comment type="caution">
    <text evidence="1">The sequence shown here is derived from an EMBL/GenBank/DDBJ whole genome shotgun (WGS) entry which is preliminary data.</text>
</comment>
<evidence type="ECO:0000313" key="2">
    <source>
        <dbReference type="EMBL" id="OAK67215.1"/>
    </source>
</evidence>
<evidence type="ECO:0000313" key="1">
    <source>
        <dbReference type="EMBL" id="KRG09844.1"/>
    </source>
</evidence>
<dbReference type="Proteomes" id="UP000077881">
    <property type="component" value="Unassembled WGS sequence"/>
</dbReference>
<reference evidence="2 4" key="1">
    <citation type="submission" date="2015-05" db="EMBL/GenBank/DDBJ databases">
        <title>Comparison of genome.</title>
        <authorList>
            <person name="Zheng Z."/>
            <person name="Sun M."/>
        </authorList>
    </citation>
    <scope>NUCLEOTIDE SEQUENCE [LARGE SCALE GENOMIC DNA]</scope>
    <source>
        <strain evidence="2 4">G25-74</strain>
    </source>
</reference>
<protein>
    <submittedName>
        <fullName evidence="1">Uncharacterized protein</fullName>
    </submittedName>
</protein>
<dbReference type="Proteomes" id="UP000053881">
    <property type="component" value="Unassembled WGS sequence"/>
</dbReference>
<name>A0A0Q9XYQ2_9BACI</name>
<organism evidence="1 3">
    <name type="scientific">Lederbergia galactosidilytica</name>
    <dbReference type="NCBI Taxonomy" id="217031"/>
    <lineage>
        <taxon>Bacteria</taxon>
        <taxon>Bacillati</taxon>
        <taxon>Bacillota</taxon>
        <taxon>Bacilli</taxon>
        <taxon>Bacillales</taxon>
        <taxon>Bacillaceae</taxon>
        <taxon>Lederbergia</taxon>
    </lineage>
</organism>
<dbReference type="EMBL" id="LDJR01000061">
    <property type="protein sequence ID" value="OAK67215.1"/>
    <property type="molecule type" value="Genomic_DNA"/>
</dbReference>